<dbReference type="AlphaFoldDB" id="A0A8H7ZI86"/>
<feature type="domain" description="RGS" evidence="2">
    <location>
        <begin position="75"/>
        <end position="180"/>
    </location>
</feature>
<dbReference type="RefSeq" id="XP_067549607.1">
    <property type="nucleotide sequence ID" value="XM_067691220.1"/>
</dbReference>
<feature type="compositionally biased region" description="Polar residues" evidence="1">
    <location>
        <begin position="200"/>
        <end position="220"/>
    </location>
</feature>
<feature type="compositionally biased region" description="Low complexity" evidence="1">
    <location>
        <begin position="336"/>
        <end position="345"/>
    </location>
</feature>
<comment type="caution">
    <text evidence="3">The sequence shown here is derived from an EMBL/GenBank/DDBJ whole genome shotgun (WGS) entry which is preliminary data.</text>
</comment>
<organism evidence="3 4">
    <name type="scientific">Candida metapsilosis</name>
    <dbReference type="NCBI Taxonomy" id="273372"/>
    <lineage>
        <taxon>Eukaryota</taxon>
        <taxon>Fungi</taxon>
        <taxon>Dikarya</taxon>
        <taxon>Ascomycota</taxon>
        <taxon>Saccharomycotina</taxon>
        <taxon>Pichiomycetes</taxon>
        <taxon>Debaryomycetaceae</taxon>
        <taxon>Candida/Lodderomyces clade</taxon>
        <taxon>Candida</taxon>
    </lineage>
</organism>
<dbReference type="SUPFAM" id="SSF48097">
    <property type="entry name" value="Regulator of G-protein signaling, RGS"/>
    <property type="match status" value="1"/>
</dbReference>
<dbReference type="OrthoDB" id="10266999at2759"/>
<feature type="compositionally biased region" description="Basic residues" evidence="1">
    <location>
        <begin position="361"/>
        <end position="376"/>
    </location>
</feature>
<dbReference type="Gene3D" id="1.10.167.10">
    <property type="entry name" value="Regulator of G-protein Signalling 4, domain 2"/>
    <property type="match status" value="1"/>
</dbReference>
<feature type="region of interest" description="Disordered" evidence="1">
    <location>
        <begin position="466"/>
        <end position="514"/>
    </location>
</feature>
<proteinExistence type="predicted"/>
<name>A0A8H7ZI86_9ASCO</name>
<dbReference type="InterPro" id="IPR044926">
    <property type="entry name" value="RGS_subdomain_2"/>
</dbReference>
<dbReference type="InterPro" id="IPR036305">
    <property type="entry name" value="RGS_sf"/>
</dbReference>
<feature type="region of interest" description="Disordered" evidence="1">
    <location>
        <begin position="197"/>
        <end position="232"/>
    </location>
</feature>
<feature type="compositionally biased region" description="Pro residues" evidence="1">
    <location>
        <begin position="268"/>
        <end position="278"/>
    </location>
</feature>
<feature type="region of interest" description="Disordered" evidence="1">
    <location>
        <begin position="265"/>
        <end position="381"/>
    </location>
</feature>
<accession>A0A8H7ZI86</accession>
<dbReference type="EMBL" id="JAEOAQ010000002">
    <property type="protein sequence ID" value="KAG5420491.1"/>
    <property type="molecule type" value="Genomic_DNA"/>
</dbReference>
<dbReference type="GeneID" id="93651001"/>
<gene>
    <name evidence="3" type="ORF">I9W82_002372</name>
</gene>
<reference evidence="3 4" key="1">
    <citation type="submission" date="2020-12" db="EMBL/GenBank/DDBJ databases">
        <title>Effect of drift, selection, and recombination on the evolution of hybrid genomes in Candida yeast pathogens.</title>
        <authorList>
            <person name="Mixao V."/>
            <person name="Ksiezopolska E."/>
            <person name="Saus E."/>
            <person name="Boekhout T."/>
            <person name="Gacser A."/>
            <person name="Gabaldon T."/>
        </authorList>
    </citation>
    <scope>NUCLEOTIDE SEQUENCE [LARGE SCALE GENOMIC DNA]</scope>
    <source>
        <strain evidence="3 4">BP57</strain>
    </source>
</reference>
<evidence type="ECO:0000256" key="1">
    <source>
        <dbReference type="SAM" id="MobiDB-lite"/>
    </source>
</evidence>
<feature type="region of interest" description="Disordered" evidence="1">
    <location>
        <begin position="402"/>
        <end position="426"/>
    </location>
</feature>
<dbReference type="Proteomes" id="UP000669133">
    <property type="component" value="Unassembled WGS sequence"/>
</dbReference>
<feature type="compositionally biased region" description="Polar residues" evidence="1">
    <location>
        <begin position="500"/>
        <end position="513"/>
    </location>
</feature>
<keyword evidence="4" id="KW-1185">Reference proteome</keyword>
<evidence type="ECO:0000313" key="4">
    <source>
        <dbReference type="Proteomes" id="UP000669133"/>
    </source>
</evidence>
<feature type="region of interest" description="Disordered" evidence="1">
    <location>
        <begin position="1"/>
        <end position="20"/>
    </location>
</feature>
<feature type="compositionally biased region" description="Low complexity" evidence="1">
    <location>
        <begin position="292"/>
        <end position="320"/>
    </location>
</feature>
<evidence type="ECO:0000313" key="3">
    <source>
        <dbReference type="EMBL" id="KAG5420491.1"/>
    </source>
</evidence>
<evidence type="ECO:0000259" key="2">
    <source>
        <dbReference type="Pfam" id="PF00615"/>
    </source>
</evidence>
<dbReference type="InterPro" id="IPR016137">
    <property type="entry name" value="RGS"/>
</dbReference>
<feature type="compositionally biased region" description="Low complexity" evidence="1">
    <location>
        <begin position="470"/>
        <end position="499"/>
    </location>
</feature>
<dbReference type="Pfam" id="PF00615">
    <property type="entry name" value="RGS"/>
    <property type="match status" value="1"/>
</dbReference>
<protein>
    <recommendedName>
        <fullName evidence="2">RGS domain-containing protein</fullName>
    </recommendedName>
</protein>
<sequence>MNYYQLNNNRIPSTAPNTPCTTTKQFNLPSSYTNDSPVITEEREQEIPCLHDLIHNSATPKTVAAATASPHGNITLQSFNNYLSSIHCQENLQFILELNKYLNTTYDSCINIDNNEQLTHWQSIYRKFLITESEYEVNLPSRLSSDLHFAQLPMESTIQHCKTYIINEILQNLYHEYLKTVTKNKCGLYRRRSVAMGSLPLSQSPQKQNHQPSPLRQHSSYIPKDNHNKTTNLCLDNNQQELNSSIISPSHVRPTIDTTTIIEQQCPLTPPYSPPPPQLQSQQKPPQTPVVSQYLQLPPSSSSSNSHTHQQQQPHSSSLSRHISFFGRNNKRRHSSNSNKATPTNTHKHHDHHSHDNNTSTHHHHHQNNKSHKHKSSPQMIDGYDYYSIPVADVGNDYSSILSSTSTTSSTASSSVPPTSRSRPASICSNVASDAISSSSSSSAKSSSSKLSAVATANDEASFAKEFQDTPASSRNNSSSSKSAPSSSGSYYKSMGSTSPGITMVTSPTTPSSAAGIHKIVDNSMSYFNKMKKFKFKRSSHECGDDYDE</sequence>
<dbReference type="CDD" id="cd07440">
    <property type="entry name" value="RGS"/>
    <property type="match status" value="1"/>
</dbReference>